<dbReference type="GO" id="GO:0005737">
    <property type="term" value="C:cytoplasm"/>
    <property type="evidence" value="ECO:0007669"/>
    <property type="project" value="TreeGrafter"/>
</dbReference>
<dbReference type="InterPro" id="IPR011990">
    <property type="entry name" value="TPR-like_helical_dom_sf"/>
</dbReference>
<keyword evidence="1" id="KW-0802">TPR repeat</keyword>
<dbReference type="Proteomes" id="UP000623129">
    <property type="component" value="Unassembled WGS sequence"/>
</dbReference>
<keyword evidence="4" id="KW-1185">Reference proteome</keyword>
<evidence type="ECO:0000256" key="1">
    <source>
        <dbReference type="PROSITE-ProRule" id="PRU00339"/>
    </source>
</evidence>
<accession>A0A833QYL4</accession>
<organism evidence="3 4">
    <name type="scientific">Carex littledalei</name>
    <dbReference type="NCBI Taxonomy" id="544730"/>
    <lineage>
        <taxon>Eukaryota</taxon>
        <taxon>Viridiplantae</taxon>
        <taxon>Streptophyta</taxon>
        <taxon>Embryophyta</taxon>
        <taxon>Tracheophyta</taxon>
        <taxon>Spermatophyta</taxon>
        <taxon>Magnoliopsida</taxon>
        <taxon>Liliopsida</taxon>
        <taxon>Poales</taxon>
        <taxon>Cyperaceae</taxon>
        <taxon>Cyperoideae</taxon>
        <taxon>Cariceae</taxon>
        <taxon>Carex</taxon>
        <taxon>Carex subgen. Euthyceras</taxon>
    </lineage>
</organism>
<gene>
    <name evidence="3" type="ORF">FCM35_KLT06350</name>
</gene>
<protein>
    <submittedName>
        <fullName evidence="3">Inactive TPR repeat-containing thioredoxin TTL3</fullName>
    </submittedName>
</protein>
<dbReference type="InterPro" id="IPR044534">
    <property type="entry name" value="TTL1-4"/>
</dbReference>
<sequence>MGDEKAPSGCSMFGMFRRKRSVSATSIPRFDPDEGSKASSRSASLQNSQSMTNEVSSANSSHRRPGPGFVVTSSVAPPKLYMPPALPHAGTETSLVPARYPVQQKPMDQKQPESKPPVSPGYTGLAAELDKMIHDRHKVKGVSGLMRATSGNMMIHGSLGNLGSHIPNRFANVNEIEHHGGPNPNRHSNAANAGSQQGGTNPNRTTNGNGNGNAMNGNGIPRSVALPIENAPAREEAETNPELCRVLSTRLSPEELKEMGNEEYKQGRYAEALALYDRAIVMDPKKAAYWSNKAAALTGLGRFLEAVTECKEAVRIDSSYHRAHHRLANLYLRLGDPDKAIHHYKLSAKEATNTEISRAQSVKNRIAKCNEARKLKDWVSVTKEAKSAIVDGADSAPQVFAFQAEALIKLQNHDEAESVLIDAPKFDVNESTKFFGTIANAFVLMVQAQVDMAVGRFEDAVKNATTASQIDPGNREIANLVKRTKSVSSARSRGNNHFKASRFLEACISYGEGLGYEPSNSVLLCNRAACQSKLENYQKAVDDCNAALSVRPAYSKARLRRADCNAKLEKWEACIKDYQILMQEMPGNEEVSNGLAEAEEELNKKRGEETKDSSLIAHSPD</sequence>
<feature type="region of interest" description="Disordered" evidence="2">
    <location>
        <begin position="174"/>
        <end position="222"/>
    </location>
</feature>
<dbReference type="SMART" id="SM00028">
    <property type="entry name" value="TPR"/>
    <property type="match status" value="7"/>
</dbReference>
<feature type="repeat" description="TPR" evidence="1">
    <location>
        <begin position="253"/>
        <end position="286"/>
    </location>
</feature>
<dbReference type="PANTHER" id="PTHR46050">
    <property type="entry name" value="TPR REPEAT-CONTAINING THIOREDOXIN"/>
    <property type="match status" value="1"/>
</dbReference>
<dbReference type="OrthoDB" id="2335338at2759"/>
<evidence type="ECO:0000256" key="2">
    <source>
        <dbReference type="SAM" id="MobiDB-lite"/>
    </source>
</evidence>
<evidence type="ECO:0000313" key="3">
    <source>
        <dbReference type="EMBL" id="KAF3329272.1"/>
    </source>
</evidence>
<comment type="caution">
    <text evidence="3">The sequence shown here is derived from an EMBL/GenBank/DDBJ whole genome shotgun (WGS) entry which is preliminary data.</text>
</comment>
<feature type="compositionally biased region" description="Polar residues" evidence="2">
    <location>
        <begin position="51"/>
        <end position="60"/>
    </location>
</feature>
<dbReference type="EMBL" id="SWLB01000015">
    <property type="protein sequence ID" value="KAF3329272.1"/>
    <property type="molecule type" value="Genomic_DNA"/>
</dbReference>
<dbReference type="InterPro" id="IPR019734">
    <property type="entry name" value="TPR_rpt"/>
</dbReference>
<feature type="compositionally biased region" description="Low complexity" evidence="2">
    <location>
        <begin position="37"/>
        <end position="50"/>
    </location>
</feature>
<dbReference type="Gene3D" id="1.25.40.10">
    <property type="entry name" value="Tetratricopeptide repeat domain"/>
    <property type="match status" value="1"/>
</dbReference>
<feature type="compositionally biased region" description="Basic and acidic residues" evidence="2">
    <location>
        <begin position="601"/>
        <end position="612"/>
    </location>
</feature>
<evidence type="ECO:0000313" key="4">
    <source>
        <dbReference type="Proteomes" id="UP000623129"/>
    </source>
</evidence>
<dbReference type="SUPFAM" id="SSF48452">
    <property type="entry name" value="TPR-like"/>
    <property type="match status" value="2"/>
</dbReference>
<feature type="region of interest" description="Disordered" evidence="2">
    <location>
        <begin position="589"/>
        <end position="621"/>
    </location>
</feature>
<dbReference type="PANTHER" id="PTHR46050:SF7">
    <property type="entry name" value="TETRATRICOPEPTIDE REPEAT (TPR)-LIKE SUPERFAMILY PROTEIN"/>
    <property type="match status" value="1"/>
</dbReference>
<name>A0A833QYL4_9POAL</name>
<reference evidence="3" key="1">
    <citation type="submission" date="2020-01" db="EMBL/GenBank/DDBJ databases">
        <title>Genome sequence of Kobresia littledalei, the first chromosome-level genome in the family Cyperaceae.</title>
        <authorList>
            <person name="Qu G."/>
        </authorList>
    </citation>
    <scope>NUCLEOTIDE SEQUENCE</scope>
    <source>
        <strain evidence="3">C.B.Clarke</strain>
        <tissue evidence="3">Leaf</tissue>
    </source>
</reference>
<proteinExistence type="predicted"/>
<feature type="compositionally biased region" description="Low complexity" evidence="2">
    <location>
        <begin position="198"/>
        <end position="219"/>
    </location>
</feature>
<dbReference type="AlphaFoldDB" id="A0A833QYL4"/>
<feature type="region of interest" description="Disordered" evidence="2">
    <location>
        <begin position="1"/>
        <end position="75"/>
    </location>
</feature>
<dbReference type="Pfam" id="PF13181">
    <property type="entry name" value="TPR_8"/>
    <property type="match status" value="1"/>
</dbReference>
<dbReference type="PROSITE" id="PS50005">
    <property type="entry name" value="TPR"/>
    <property type="match status" value="1"/>
</dbReference>
<dbReference type="Pfam" id="PF13432">
    <property type="entry name" value="TPR_16"/>
    <property type="match status" value="1"/>
</dbReference>
<feature type="compositionally biased region" description="Polar residues" evidence="2">
    <location>
        <begin position="185"/>
        <end position="195"/>
    </location>
</feature>